<evidence type="ECO:0000256" key="2">
    <source>
        <dbReference type="ARBA" id="ARBA00009348"/>
    </source>
</evidence>
<accession>A0A926EKM4</accession>
<gene>
    <name evidence="5" type="ORF">H8718_11910</name>
</gene>
<dbReference type="InterPro" id="IPR036278">
    <property type="entry name" value="Sialidase_sf"/>
</dbReference>
<sequence length="553" mass="62212">MTTNIFVSTNPNKLHSPDLAGNPEHMGNLQGCRIPSLLMAHSHDESTPHTLLAIADIGNDSADWGKVDIGLRRSFDNGKTWTSPVQTILSLPAHHAPQEFHDWHSAFYIDAVTTQAKNGELVMLVDMWPECKGLHASSYLEEGTGYKLIDGTYYQVLYSGDSKVTDESIESFGDAYTIREDGWIYDAKNQKTRYYIPQHHHADHRYITMGDMYYAVGEGDYIHKCPPLVPLDPSSDPTTPHDIYVGNIYLNYHKPHFDPEHPVFVQKRHITVPDSLYETYETDPAPLRAAVTSYLWVTRSTDLGATWSQPYDITPQVKVDSDGAFLGTGPGTGLTLKHQSNPTRNGRIIMPVYALDKAAAIYSDDNGYTWHRSDTNGNRYMNNIDECQLIELLNGDIISFGRQYTKGKTPISISHDGGETWSEQQTTDLISVRCQKSVITYPVDTFPYPEQMQQGKQYVLSSHPTGNAPLDASRTNGVISLGEVQEDGTIHWIRERSLNFSPNPYENVKGYERFFGYSSLAVLENGHIGILYEPQPNNCIVFTSFDLNWLFEA</sequence>
<dbReference type="RefSeq" id="WP_249333101.1">
    <property type="nucleotide sequence ID" value="NZ_JACRSY010000018.1"/>
</dbReference>
<dbReference type="Gene3D" id="2.120.10.10">
    <property type="match status" value="2"/>
</dbReference>
<comment type="catalytic activity">
    <reaction evidence="1">
        <text>Hydrolysis of alpha-(2-&gt;3)-, alpha-(2-&gt;6)-, alpha-(2-&gt;8)- glycosidic linkages of terminal sialic acid residues in oligosaccharides, glycoproteins, glycolipids, colominic acid and synthetic substrates.</text>
        <dbReference type="EC" id="3.2.1.18"/>
    </reaction>
</comment>
<dbReference type="GO" id="GO:0004308">
    <property type="term" value="F:exo-alpha-sialidase activity"/>
    <property type="evidence" value="ECO:0007669"/>
    <property type="project" value="UniProtKB-EC"/>
</dbReference>
<evidence type="ECO:0000256" key="1">
    <source>
        <dbReference type="ARBA" id="ARBA00000427"/>
    </source>
</evidence>
<evidence type="ECO:0000256" key="3">
    <source>
        <dbReference type="ARBA" id="ARBA00012733"/>
    </source>
</evidence>
<organism evidence="5 6">
    <name type="scientific">Zhenhengia yiwuensis</name>
    <dbReference type="NCBI Taxonomy" id="2763666"/>
    <lineage>
        <taxon>Bacteria</taxon>
        <taxon>Bacillati</taxon>
        <taxon>Bacillota</taxon>
        <taxon>Clostridia</taxon>
        <taxon>Lachnospirales</taxon>
        <taxon>Lachnospiraceae</taxon>
        <taxon>Zhenhengia</taxon>
    </lineage>
</organism>
<dbReference type="EMBL" id="JACRSY010000018">
    <property type="protein sequence ID" value="MBC8580230.1"/>
    <property type="molecule type" value="Genomic_DNA"/>
</dbReference>
<dbReference type="EC" id="3.2.1.18" evidence="3"/>
<protein>
    <recommendedName>
        <fullName evidence="3">exo-alpha-sialidase</fullName>
        <ecNumber evidence="3">3.2.1.18</ecNumber>
    </recommendedName>
</protein>
<dbReference type="PANTHER" id="PTHR10628">
    <property type="entry name" value="SIALIDASE"/>
    <property type="match status" value="1"/>
</dbReference>
<dbReference type="Gene3D" id="2.40.220.10">
    <property type="entry name" value="Intramolecular Trans-sialidase, Domain 3"/>
    <property type="match status" value="1"/>
</dbReference>
<dbReference type="PANTHER" id="PTHR10628:SF30">
    <property type="entry name" value="EXO-ALPHA-SIALIDASE"/>
    <property type="match status" value="1"/>
</dbReference>
<dbReference type="GO" id="GO:0005737">
    <property type="term" value="C:cytoplasm"/>
    <property type="evidence" value="ECO:0007669"/>
    <property type="project" value="TreeGrafter"/>
</dbReference>
<evidence type="ECO:0000259" key="4">
    <source>
        <dbReference type="Pfam" id="PF13088"/>
    </source>
</evidence>
<comment type="caution">
    <text evidence="5">The sequence shown here is derived from an EMBL/GenBank/DDBJ whole genome shotgun (WGS) entry which is preliminary data.</text>
</comment>
<evidence type="ECO:0000313" key="5">
    <source>
        <dbReference type="EMBL" id="MBC8580230.1"/>
    </source>
</evidence>
<dbReference type="GO" id="GO:0009313">
    <property type="term" value="P:oligosaccharide catabolic process"/>
    <property type="evidence" value="ECO:0007669"/>
    <property type="project" value="TreeGrafter"/>
</dbReference>
<comment type="similarity">
    <text evidence="2">Belongs to the glycosyl hydrolase 33 family.</text>
</comment>
<dbReference type="InterPro" id="IPR011040">
    <property type="entry name" value="Sialidase"/>
</dbReference>
<dbReference type="InterPro" id="IPR026856">
    <property type="entry name" value="Sialidase_fam"/>
</dbReference>
<dbReference type="InterPro" id="IPR023364">
    <property type="entry name" value="Trans_sialidase_dom3"/>
</dbReference>
<dbReference type="Proteomes" id="UP000655830">
    <property type="component" value="Unassembled WGS sequence"/>
</dbReference>
<evidence type="ECO:0000313" key="6">
    <source>
        <dbReference type="Proteomes" id="UP000655830"/>
    </source>
</evidence>
<dbReference type="AlphaFoldDB" id="A0A926EKM4"/>
<keyword evidence="6" id="KW-1185">Reference proteome</keyword>
<dbReference type="Pfam" id="PF13088">
    <property type="entry name" value="BNR_2"/>
    <property type="match status" value="1"/>
</dbReference>
<feature type="domain" description="Sialidase" evidence="4">
    <location>
        <begin position="295"/>
        <end position="530"/>
    </location>
</feature>
<name>A0A926EKM4_9FIRM</name>
<proteinExistence type="inferred from homology"/>
<dbReference type="GO" id="GO:0006689">
    <property type="term" value="P:ganglioside catabolic process"/>
    <property type="evidence" value="ECO:0007669"/>
    <property type="project" value="TreeGrafter"/>
</dbReference>
<dbReference type="SUPFAM" id="SSF50939">
    <property type="entry name" value="Sialidases"/>
    <property type="match status" value="1"/>
</dbReference>
<dbReference type="CDD" id="cd15482">
    <property type="entry name" value="Sialidase_non-viral"/>
    <property type="match status" value="1"/>
</dbReference>
<reference evidence="5" key="1">
    <citation type="submission" date="2020-08" db="EMBL/GenBank/DDBJ databases">
        <title>Genome public.</title>
        <authorList>
            <person name="Liu C."/>
            <person name="Sun Q."/>
        </authorList>
    </citation>
    <scope>NUCLEOTIDE SEQUENCE</scope>
    <source>
        <strain evidence="5">NSJ-12</strain>
    </source>
</reference>
<dbReference type="GO" id="GO:0016020">
    <property type="term" value="C:membrane"/>
    <property type="evidence" value="ECO:0007669"/>
    <property type="project" value="TreeGrafter"/>
</dbReference>